<dbReference type="WBParaSite" id="TREG1_78710.2">
    <property type="protein sequence ID" value="TREG1_78710.2"/>
    <property type="gene ID" value="TREG1_78710"/>
</dbReference>
<evidence type="ECO:0000256" key="1">
    <source>
        <dbReference type="SAM" id="Phobius"/>
    </source>
</evidence>
<sequence length="274" mass="30616">MLIIDNDSNKSSFRKTEESLSATNEESSVINYHRRIQKNFIDISKYDKRVGRVMSLLVNCVTILGDCVLCRAHYNCSNHRYSSTLLVSTHYSLVYSGFKWIVRLESGVHLIMTMVFCVLAIASGYLVVISTYFREKLITALITLLIYGICCSVCLSIFFTGATLLDVILGWVASVVICACGVFLGAMIKKDLTEKFDIFLVVCVVIFILTGIAMVILIADKIIRVSVMVGQLIFKSGHLHIRDDWSLGVLGVFTLVITAFVIAEVAIYCFRIMT</sequence>
<name>A0AA85KBV3_TRIRE</name>
<keyword evidence="2" id="KW-1185">Reference proteome</keyword>
<feature type="transmembrane region" description="Helical" evidence="1">
    <location>
        <begin position="53"/>
        <end position="72"/>
    </location>
</feature>
<dbReference type="Proteomes" id="UP000050795">
    <property type="component" value="Unassembled WGS sequence"/>
</dbReference>
<reference evidence="3 4" key="2">
    <citation type="submission" date="2023-11" db="UniProtKB">
        <authorList>
            <consortium name="WormBaseParasite"/>
        </authorList>
    </citation>
    <scope>IDENTIFICATION</scope>
</reference>
<keyword evidence="1" id="KW-0812">Transmembrane</keyword>
<dbReference type="WBParaSite" id="TREG1_78710.3">
    <property type="protein sequence ID" value="TREG1_78710.3"/>
    <property type="gene ID" value="TREG1_78710"/>
</dbReference>
<feature type="transmembrane region" description="Helical" evidence="1">
    <location>
        <begin position="198"/>
        <end position="219"/>
    </location>
</feature>
<reference evidence="2" key="1">
    <citation type="submission" date="2022-06" db="EMBL/GenBank/DDBJ databases">
        <authorList>
            <person name="Berger JAMES D."/>
            <person name="Berger JAMES D."/>
        </authorList>
    </citation>
    <scope>NUCLEOTIDE SEQUENCE [LARGE SCALE GENOMIC DNA]</scope>
</reference>
<organism evidence="2 4">
    <name type="scientific">Trichobilharzia regenti</name>
    <name type="common">Nasal bird schistosome</name>
    <dbReference type="NCBI Taxonomy" id="157069"/>
    <lineage>
        <taxon>Eukaryota</taxon>
        <taxon>Metazoa</taxon>
        <taxon>Spiralia</taxon>
        <taxon>Lophotrochozoa</taxon>
        <taxon>Platyhelminthes</taxon>
        <taxon>Trematoda</taxon>
        <taxon>Digenea</taxon>
        <taxon>Strigeidida</taxon>
        <taxon>Schistosomatoidea</taxon>
        <taxon>Schistosomatidae</taxon>
        <taxon>Trichobilharzia</taxon>
    </lineage>
</organism>
<feature type="transmembrane region" description="Helical" evidence="1">
    <location>
        <begin position="108"/>
        <end position="128"/>
    </location>
</feature>
<proteinExistence type="predicted"/>
<evidence type="ECO:0000313" key="3">
    <source>
        <dbReference type="WBParaSite" id="TREG1_78710.1"/>
    </source>
</evidence>
<feature type="transmembrane region" description="Helical" evidence="1">
    <location>
        <begin position="140"/>
        <end position="162"/>
    </location>
</feature>
<evidence type="ECO:0000313" key="2">
    <source>
        <dbReference type="Proteomes" id="UP000050795"/>
    </source>
</evidence>
<dbReference type="WBParaSite" id="TREG1_78710.1">
    <property type="protein sequence ID" value="TREG1_78710.1"/>
    <property type="gene ID" value="TREG1_78710"/>
</dbReference>
<protein>
    <submittedName>
        <fullName evidence="3 4">Uncharacterized protein</fullName>
    </submittedName>
</protein>
<keyword evidence="1" id="KW-1133">Transmembrane helix</keyword>
<keyword evidence="1" id="KW-0472">Membrane</keyword>
<evidence type="ECO:0000313" key="4">
    <source>
        <dbReference type="WBParaSite" id="TREG1_78710.2"/>
    </source>
</evidence>
<feature type="transmembrane region" description="Helical" evidence="1">
    <location>
        <begin position="245"/>
        <end position="270"/>
    </location>
</feature>
<dbReference type="AlphaFoldDB" id="A0AA85KBV3"/>
<feature type="transmembrane region" description="Helical" evidence="1">
    <location>
        <begin position="168"/>
        <end position="186"/>
    </location>
</feature>
<accession>A0AA85KBV3</accession>